<reference evidence="2" key="1">
    <citation type="journal article" date="2019" name="Int. J. Syst. Evol. Microbiol.">
        <title>The Global Catalogue of Microorganisms (GCM) 10K type strain sequencing project: providing services to taxonomists for standard genome sequencing and annotation.</title>
        <authorList>
            <consortium name="The Broad Institute Genomics Platform"/>
            <consortium name="The Broad Institute Genome Sequencing Center for Infectious Disease"/>
            <person name="Wu L."/>
            <person name="Ma J."/>
        </authorList>
    </citation>
    <scope>NUCLEOTIDE SEQUENCE [LARGE SCALE GENOMIC DNA]</scope>
    <source>
        <strain evidence="2">CCUG 54518</strain>
    </source>
</reference>
<comment type="caution">
    <text evidence="1">The sequence shown here is derived from an EMBL/GenBank/DDBJ whole genome shotgun (WGS) entry which is preliminary data.</text>
</comment>
<organism evidence="1 2">
    <name type="scientific">Hydrogenophaga bisanensis</name>
    <dbReference type="NCBI Taxonomy" id="439611"/>
    <lineage>
        <taxon>Bacteria</taxon>
        <taxon>Pseudomonadati</taxon>
        <taxon>Pseudomonadota</taxon>
        <taxon>Betaproteobacteria</taxon>
        <taxon>Burkholderiales</taxon>
        <taxon>Comamonadaceae</taxon>
        <taxon>Hydrogenophaga</taxon>
    </lineage>
</organism>
<gene>
    <name evidence="1" type="ORF">ACFQNJ_17165</name>
</gene>
<keyword evidence="2" id="KW-1185">Reference proteome</keyword>
<dbReference type="Proteomes" id="UP001596495">
    <property type="component" value="Unassembled WGS sequence"/>
</dbReference>
<accession>A0ABW2RDS0</accession>
<evidence type="ECO:0000313" key="1">
    <source>
        <dbReference type="EMBL" id="MFC7436241.1"/>
    </source>
</evidence>
<protein>
    <submittedName>
        <fullName evidence="1">Uncharacterized protein</fullName>
    </submittedName>
</protein>
<name>A0ABW2RDS0_9BURK</name>
<dbReference type="RefSeq" id="WP_382259748.1">
    <property type="nucleotide sequence ID" value="NZ_JBHTBX010000015.1"/>
</dbReference>
<evidence type="ECO:0000313" key="2">
    <source>
        <dbReference type="Proteomes" id="UP001596495"/>
    </source>
</evidence>
<sequence length="174" mass="19146">MEYKEYKLDVTSVDCDQAPETCTVLIDQEMAKKVLRLVRTIKNEGLLKASMFHGSEWVDGDGEDVSTDIPQLTIYESHVICEAVLKHLDVRVSSCSLSIEQITKDFGLEPEMDTPLVDGNYELTDGAAWLGVKGFSVRIRGTDEGVVADIYARGAEMSESIAGTWAHDNDALTA</sequence>
<proteinExistence type="predicted"/>
<dbReference type="EMBL" id="JBHTBX010000015">
    <property type="protein sequence ID" value="MFC7436241.1"/>
    <property type="molecule type" value="Genomic_DNA"/>
</dbReference>